<proteinExistence type="predicted"/>
<name>G0UV96_TRYCI</name>
<protein>
    <submittedName>
        <fullName evidence="2">Uncharacterized protein TCIL3000_10_700</fullName>
    </submittedName>
</protein>
<reference evidence="2" key="1">
    <citation type="journal article" date="2012" name="Proc. Natl. Acad. Sci. U.S.A.">
        <title>Antigenic diversity is generated by distinct evolutionary mechanisms in African trypanosome species.</title>
        <authorList>
            <person name="Jackson A.P."/>
            <person name="Berry A."/>
            <person name="Aslett M."/>
            <person name="Allison H.C."/>
            <person name="Burton P."/>
            <person name="Vavrova-Anderson J."/>
            <person name="Brown R."/>
            <person name="Browne H."/>
            <person name="Corton N."/>
            <person name="Hauser H."/>
            <person name="Gamble J."/>
            <person name="Gilderthorp R."/>
            <person name="Marcello L."/>
            <person name="McQuillan J."/>
            <person name="Otto T.D."/>
            <person name="Quail M.A."/>
            <person name="Sanders M.J."/>
            <person name="van Tonder A."/>
            <person name="Ginger M.L."/>
            <person name="Field M.C."/>
            <person name="Barry J.D."/>
            <person name="Hertz-Fowler C."/>
            <person name="Berriman M."/>
        </authorList>
    </citation>
    <scope>NUCLEOTIDE SEQUENCE</scope>
    <source>
        <strain evidence="2">IL3000</strain>
    </source>
</reference>
<feature type="compositionally biased region" description="Basic residues" evidence="1">
    <location>
        <begin position="129"/>
        <end position="144"/>
    </location>
</feature>
<gene>
    <name evidence="2" type="ORF">TCIL3000_10_700</name>
</gene>
<evidence type="ECO:0000256" key="1">
    <source>
        <dbReference type="SAM" id="MobiDB-lite"/>
    </source>
</evidence>
<dbReference type="EMBL" id="HE575323">
    <property type="protein sequence ID" value="CCC93311.1"/>
    <property type="molecule type" value="Genomic_DNA"/>
</dbReference>
<organism evidence="2">
    <name type="scientific">Trypanosoma congolense (strain IL3000)</name>
    <dbReference type="NCBI Taxonomy" id="1068625"/>
    <lineage>
        <taxon>Eukaryota</taxon>
        <taxon>Discoba</taxon>
        <taxon>Euglenozoa</taxon>
        <taxon>Kinetoplastea</taxon>
        <taxon>Metakinetoplastina</taxon>
        <taxon>Trypanosomatida</taxon>
        <taxon>Trypanosomatidae</taxon>
        <taxon>Trypanosoma</taxon>
        <taxon>Nannomonas</taxon>
    </lineage>
</organism>
<dbReference type="VEuPathDB" id="TriTrypDB:TcIL3000_10_700"/>
<sequence>MIFLFLATLLHLGTLLIVKLAYLLVFVSFCLNLVGLSKANIVWRLWWESRTICGTYTLYPFRIVIPPSFYSHFSFYNNTCVGIFLISVPLAISTQLVTRPRDHRLSPAAESSRLLLEETKTERCQAQQKRLHRQRPSGQRRKETKQKIRREGSIVRRGTLNIFNI</sequence>
<dbReference type="AlphaFoldDB" id="G0UV96"/>
<evidence type="ECO:0000313" key="2">
    <source>
        <dbReference type="EMBL" id="CCC93311.1"/>
    </source>
</evidence>
<accession>G0UV96</accession>
<feature type="region of interest" description="Disordered" evidence="1">
    <location>
        <begin position="126"/>
        <end position="150"/>
    </location>
</feature>